<feature type="transmembrane region" description="Helical" evidence="2">
    <location>
        <begin position="344"/>
        <end position="364"/>
    </location>
</feature>
<keyword evidence="2" id="KW-0812">Transmembrane</keyword>
<evidence type="ECO:0000256" key="1">
    <source>
        <dbReference type="SAM" id="MobiDB-lite"/>
    </source>
</evidence>
<dbReference type="AlphaFoldDB" id="A0A7D5T623"/>
<dbReference type="OrthoDB" id="381785at2157"/>
<reference evidence="3 4" key="1">
    <citation type="submission" date="2020-07" db="EMBL/GenBank/DDBJ databases">
        <title>Halosimplex pelagicum sp. nov. and Halosimplex rubrum sp. nov., isolated from salted brown alga Laminaria, and emended description of the genus Halosimplex.</title>
        <authorList>
            <person name="Cui H."/>
        </authorList>
    </citation>
    <scope>NUCLEOTIDE SEQUENCE [LARGE SCALE GENOMIC DNA]</scope>
    <source>
        <strain evidence="3 4">R27</strain>
    </source>
</reference>
<keyword evidence="2" id="KW-0472">Membrane</keyword>
<feature type="compositionally biased region" description="Low complexity" evidence="1">
    <location>
        <begin position="51"/>
        <end position="110"/>
    </location>
</feature>
<feature type="compositionally biased region" description="Polar residues" evidence="1">
    <location>
        <begin position="27"/>
        <end position="50"/>
    </location>
</feature>
<feature type="region of interest" description="Disordered" evidence="1">
    <location>
        <begin position="544"/>
        <end position="566"/>
    </location>
</feature>
<organism evidence="3 4">
    <name type="scientific">Halosimplex rubrum</name>
    <dbReference type="NCBI Taxonomy" id="869889"/>
    <lineage>
        <taxon>Archaea</taxon>
        <taxon>Methanobacteriati</taxon>
        <taxon>Methanobacteriota</taxon>
        <taxon>Stenosarchaea group</taxon>
        <taxon>Halobacteria</taxon>
        <taxon>Halobacteriales</taxon>
        <taxon>Haloarculaceae</taxon>
        <taxon>Halosimplex</taxon>
    </lineage>
</organism>
<gene>
    <name evidence="3" type="ORF">HZS55_12915</name>
</gene>
<evidence type="ECO:0000313" key="4">
    <source>
        <dbReference type="Proteomes" id="UP000509667"/>
    </source>
</evidence>
<protein>
    <submittedName>
        <fullName evidence="3">Uncharacterized protein</fullName>
    </submittedName>
</protein>
<dbReference type="RefSeq" id="WP_179908071.1">
    <property type="nucleotide sequence ID" value="NZ_CP058910.1"/>
</dbReference>
<evidence type="ECO:0000313" key="3">
    <source>
        <dbReference type="EMBL" id="QLH78149.1"/>
    </source>
</evidence>
<keyword evidence="4" id="KW-1185">Reference proteome</keyword>
<accession>A0A7D5T623</accession>
<name>A0A7D5T623_9EURY</name>
<sequence length="566" mass="62698">MTTQNLFSILAILLVLTSSVGAIGTAAASSPQPADIQFQQETPTPENETQANNSTNNTTSTPTATPTSTPSDDFASSNSSDDSGDTVVVVNGNSNNQSNESNASTTQSSEPPFDPADAEHEFNNGILLNERSHNQTHASFTIYNPTNETQWVVTNNNAGQEPRIKSYELKPNESKNLTTPTTGGLLGWAVSVTSTESIQSIETGAQYNIQYSALVINWNPAGDLGPAIGFVGGLVIIIMFVAVMKFNLRVGKIAIPLTGQPVQGVYQDEDLPSRDDPYSKQAKDMIHGFGLLGVVIFNWAIGVFAFWDIYPPAWFAKLLSGFGRLYDPSSLVTVTEVYSNLMVYWAYDVVVFAPVVYIIGKWYLRRNGIYLHDIDPRTGDNHTYLLSPTRFADLQVFKKGRDPNSGRKLKPKPVDKKRLAENNKDTDRRSYEAQKYNPRDNAAYLSWEGEKKQVKPSQLRRHERLVDYLLETSSTLWDRYGNLRDKFTILAQQESRRLNAKQTAQIEGGILEDGENTRDRLDAELQDAGFDDVVEGEERTIEDVVESATDESAPHLDSDESSDGNR</sequence>
<feature type="region of interest" description="Disordered" evidence="1">
    <location>
        <begin position="399"/>
        <end position="431"/>
    </location>
</feature>
<feature type="compositionally biased region" description="Basic and acidic residues" evidence="1">
    <location>
        <begin position="412"/>
        <end position="431"/>
    </location>
</feature>
<feature type="compositionally biased region" description="Basic and acidic residues" evidence="1">
    <location>
        <begin position="552"/>
        <end position="566"/>
    </location>
</feature>
<evidence type="ECO:0000256" key="2">
    <source>
        <dbReference type="SAM" id="Phobius"/>
    </source>
</evidence>
<keyword evidence="2" id="KW-1133">Transmembrane helix</keyword>
<dbReference type="KEGG" id="hrr:HZS55_12915"/>
<proteinExistence type="predicted"/>
<dbReference type="Proteomes" id="UP000509667">
    <property type="component" value="Chromosome"/>
</dbReference>
<feature type="transmembrane region" description="Helical" evidence="2">
    <location>
        <begin position="224"/>
        <end position="243"/>
    </location>
</feature>
<feature type="transmembrane region" description="Helical" evidence="2">
    <location>
        <begin position="289"/>
        <end position="310"/>
    </location>
</feature>
<dbReference type="EMBL" id="CP058910">
    <property type="protein sequence ID" value="QLH78149.1"/>
    <property type="molecule type" value="Genomic_DNA"/>
</dbReference>
<feature type="region of interest" description="Disordered" evidence="1">
    <location>
        <begin position="26"/>
        <end position="119"/>
    </location>
</feature>
<dbReference type="GeneID" id="56078780"/>